<accession>A0A1Y6CRX2</accession>
<dbReference type="Gene3D" id="1.20.140.10">
    <property type="entry name" value="Butyryl-CoA Dehydrogenase, subunit A, domain 3"/>
    <property type="match status" value="1"/>
</dbReference>
<dbReference type="Pfam" id="PF00441">
    <property type="entry name" value="Acyl-CoA_dh_1"/>
    <property type="match status" value="2"/>
</dbReference>
<dbReference type="InterPro" id="IPR036250">
    <property type="entry name" value="AcylCo_DH-like_C"/>
</dbReference>
<feature type="domain" description="Acyl-CoA dehydrogenase/oxidase N-terminal" evidence="8">
    <location>
        <begin position="54"/>
        <end position="170"/>
    </location>
</feature>
<dbReference type="EMBL" id="FWZT01000026">
    <property type="protein sequence ID" value="SMF71752.1"/>
    <property type="molecule type" value="Genomic_DNA"/>
</dbReference>
<dbReference type="PANTHER" id="PTHR42803:SF1">
    <property type="entry name" value="BROAD-SPECIFICITY LINEAR ACYL-COA DEHYDROGENASE FADE5"/>
    <property type="match status" value="1"/>
</dbReference>
<sequence length="621" mass="70010">MKAKGNFFLDNDDMRYQILQEDKLHELYKLFSSDEKEALGVSTTEEFQSLWLEMIESVGEFAGTQLRDNAAQVEKEDLVLKDGKVEVPPTMQSNVKTFVELGAHALSVPIKHGGMDAPILMELAGSEMIARACPSTLLNVGWYSSIANIIALFGNEEIQSMFLPDMITGEVSGSMSLTEPDVGSDLASMRSYGEEQEDGTWKIYGSKQFISNGSGGLSLVLAQNKKGAKGLKSLSLFVVPQELDGKANYIVSKIEEKPGLHGSATCALQFDGSKGWLVGKNGLGFKYMSLLMNEARLAVGFQGLGLMEACYRLAKDYADQRVAWSKPISQHEMICEKLLDMEAEIKTFRSLLYRGSYYASIVHFMERRIEDKALGDERTKELEKEIKNYQRKLREWTPLLKWWSGERSFVIARTCLQIHGGYGFTKEYQPEWWVRESLIISIYEGTSEIQALMCIKDTIKDIIRNPRRFAESLVAARMKALAETDAIKKRYYRIKLTYLNSIVTLVMKLMKQNVKGTFNENKSSDIIGLLKKLRETLVTFDNISPALLNASRICEMKAIVALSKAAVEDGERDPSRRSFALRFVNRWYPTMLRNKAELEWDDEQVAAIAQSKDDIAQASEG</sequence>
<reference evidence="10" key="1">
    <citation type="submission" date="2017-04" db="EMBL/GenBank/DDBJ databases">
        <authorList>
            <person name="Varghese N."/>
            <person name="Submissions S."/>
        </authorList>
    </citation>
    <scope>NUCLEOTIDE SEQUENCE [LARGE SCALE GENOMIC DNA]</scope>
    <source>
        <strain evidence="10">RKEM611</strain>
    </source>
</reference>
<evidence type="ECO:0000313" key="10">
    <source>
        <dbReference type="Proteomes" id="UP000192907"/>
    </source>
</evidence>
<organism evidence="9 10">
    <name type="scientific">Pseudobacteriovorax antillogorgiicola</name>
    <dbReference type="NCBI Taxonomy" id="1513793"/>
    <lineage>
        <taxon>Bacteria</taxon>
        <taxon>Pseudomonadati</taxon>
        <taxon>Bdellovibrionota</taxon>
        <taxon>Oligoflexia</taxon>
        <taxon>Oligoflexales</taxon>
        <taxon>Pseudobacteriovoracaceae</taxon>
        <taxon>Pseudobacteriovorax</taxon>
    </lineage>
</organism>
<dbReference type="GO" id="GO:0016627">
    <property type="term" value="F:oxidoreductase activity, acting on the CH-CH group of donors"/>
    <property type="evidence" value="ECO:0007669"/>
    <property type="project" value="InterPro"/>
</dbReference>
<dbReference type="GO" id="GO:0050660">
    <property type="term" value="F:flavin adenine dinucleotide binding"/>
    <property type="evidence" value="ECO:0007669"/>
    <property type="project" value="InterPro"/>
</dbReference>
<evidence type="ECO:0000256" key="4">
    <source>
        <dbReference type="ARBA" id="ARBA00022827"/>
    </source>
</evidence>
<dbReference type="STRING" id="1513793.SAMN06296036_12685"/>
<evidence type="ECO:0000256" key="1">
    <source>
        <dbReference type="ARBA" id="ARBA00001974"/>
    </source>
</evidence>
<dbReference type="PANTHER" id="PTHR42803">
    <property type="entry name" value="ACYL-COA DEHYDROGENASE"/>
    <property type="match status" value="1"/>
</dbReference>
<evidence type="ECO:0000256" key="3">
    <source>
        <dbReference type="ARBA" id="ARBA00022630"/>
    </source>
</evidence>
<keyword evidence="4 5" id="KW-0274">FAD</keyword>
<dbReference type="InterPro" id="IPR052166">
    <property type="entry name" value="Diverse_Acyl-CoA_DH"/>
</dbReference>
<keyword evidence="5" id="KW-0560">Oxidoreductase</keyword>
<keyword evidence="10" id="KW-1185">Reference proteome</keyword>
<feature type="domain" description="Acyl-CoA dehydrogenase/oxidase C-terminal" evidence="6">
    <location>
        <begin position="394"/>
        <end position="453"/>
    </location>
</feature>
<protein>
    <submittedName>
        <fullName evidence="9">Acyl-CoA dehydrogenase</fullName>
    </submittedName>
</protein>
<keyword evidence="3 5" id="KW-0285">Flavoprotein</keyword>
<dbReference type="InterPro" id="IPR046373">
    <property type="entry name" value="Acyl-CoA_Oxase/DH_mid-dom_sf"/>
</dbReference>
<dbReference type="InterPro" id="IPR013786">
    <property type="entry name" value="AcylCoA_DH/ox_N"/>
</dbReference>
<dbReference type="Gene3D" id="2.40.110.10">
    <property type="entry name" value="Butyryl-CoA Dehydrogenase, subunit A, domain 2"/>
    <property type="match status" value="1"/>
</dbReference>
<dbReference type="Pfam" id="PF02770">
    <property type="entry name" value="Acyl-CoA_dh_M"/>
    <property type="match status" value="1"/>
</dbReference>
<gene>
    <name evidence="9" type="ORF">SAMN06296036_12685</name>
</gene>
<dbReference type="InterPro" id="IPR009075">
    <property type="entry name" value="AcylCo_DH/oxidase_C"/>
</dbReference>
<evidence type="ECO:0000259" key="8">
    <source>
        <dbReference type="Pfam" id="PF02771"/>
    </source>
</evidence>
<proteinExistence type="inferred from homology"/>
<dbReference type="SUPFAM" id="SSF56645">
    <property type="entry name" value="Acyl-CoA dehydrogenase NM domain-like"/>
    <property type="match status" value="1"/>
</dbReference>
<evidence type="ECO:0000256" key="2">
    <source>
        <dbReference type="ARBA" id="ARBA00009347"/>
    </source>
</evidence>
<comment type="similarity">
    <text evidence="2 5">Belongs to the acyl-CoA dehydrogenase family.</text>
</comment>
<dbReference type="InterPro" id="IPR037069">
    <property type="entry name" value="AcylCoA_DH/ox_N_sf"/>
</dbReference>
<dbReference type="OrthoDB" id="9770681at2"/>
<feature type="domain" description="Acyl-CoA dehydrogenase/oxidase C-terminal" evidence="6">
    <location>
        <begin position="284"/>
        <end position="355"/>
    </location>
</feature>
<dbReference type="InterPro" id="IPR009100">
    <property type="entry name" value="AcylCoA_DH/oxidase_NM_dom_sf"/>
</dbReference>
<evidence type="ECO:0000259" key="7">
    <source>
        <dbReference type="Pfam" id="PF02770"/>
    </source>
</evidence>
<dbReference type="Gene3D" id="1.10.540.10">
    <property type="entry name" value="Acyl-CoA dehydrogenase/oxidase, N-terminal domain"/>
    <property type="match status" value="1"/>
</dbReference>
<dbReference type="SUPFAM" id="SSF47203">
    <property type="entry name" value="Acyl-CoA dehydrogenase C-terminal domain-like"/>
    <property type="match status" value="1"/>
</dbReference>
<dbReference type="Proteomes" id="UP000192907">
    <property type="component" value="Unassembled WGS sequence"/>
</dbReference>
<comment type="cofactor">
    <cofactor evidence="1 5">
        <name>FAD</name>
        <dbReference type="ChEBI" id="CHEBI:57692"/>
    </cofactor>
</comment>
<dbReference type="AlphaFoldDB" id="A0A1Y6CRX2"/>
<dbReference type="Pfam" id="PF02771">
    <property type="entry name" value="Acyl-CoA_dh_N"/>
    <property type="match status" value="1"/>
</dbReference>
<feature type="domain" description="Acyl-CoA oxidase/dehydrogenase middle" evidence="7">
    <location>
        <begin position="174"/>
        <end position="271"/>
    </location>
</feature>
<dbReference type="RefSeq" id="WP_132324187.1">
    <property type="nucleotide sequence ID" value="NZ_FWZT01000026.1"/>
</dbReference>
<evidence type="ECO:0000259" key="6">
    <source>
        <dbReference type="Pfam" id="PF00441"/>
    </source>
</evidence>
<evidence type="ECO:0000313" key="9">
    <source>
        <dbReference type="EMBL" id="SMF71752.1"/>
    </source>
</evidence>
<name>A0A1Y6CRX2_9BACT</name>
<dbReference type="InterPro" id="IPR006091">
    <property type="entry name" value="Acyl-CoA_Oxase/DH_mid-dom"/>
</dbReference>
<evidence type="ECO:0000256" key="5">
    <source>
        <dbReference type="RuleBase" id="RU362125"/>
    </source>
</evidence>